<evidence type="ECO:0000313" key="1">
    <source>
        <dbReference type="EMBL" id="KDQ57132.1"/>
    </source>
</evidence>
<organism evidence="1 2">
    <name type="scientific">Jaapia argillacea MUCL 33604</name>
    <dbReference type="NCBI Taxonomy" id="933084"/>
    <lineage>
        <taxon>Eukaryota</taxon>
        <taxon>Fungi</taxon>
        <taxon>Dikarya</taxon>
        <taxon>Basidiomycota</taxon>
        <taxon>Agaricomycotina</taxon>
        <taxon>Agaricomycetes</taxon>
        <taxon>Agaricomycetidae</taxon>
        <taxon>Jaapiales</taxon>
        <taxon>Jaapiaceae</taxon>
        <taxon>Jaapia</taxon>
    </lineage>
</organism>
<gene>
    <name evidence="1" type="ORF">JAAARDRAFT_35733</name>
</gene>
<dbReference type="EMBL" id="KL197720">
    <property type="protein sequence ID" value="KDQ57132.1"/>
    <property type="molecule type" value="Genomic_DNA"/>
</dbReference>
<sequence length="144" mass="16183">MPNLAVFVFEGINPLGFRLALSLPHPRDAPFLPCPQLTTLRFVPQTTLYGVVNYPWHCLARSLRIRVQQNASISKLISDPSLGIMMPPEDVIELQALVSMTFGTTLSSNDQMTWDELREKFSAGLLMKFVDRLSESYRTAAIGR</sequence>
<proteinExistence type="predicted"/>
<dbReference type="AlphaFoldDB" id="A0A067Q0W3"/>
<dbReference type="InParanoid" id="A0A067Q0W3"/>
<accession>A0A067Q0W3</accession>
<keyword evidence="2" id="KW-1185">Reference proteome</keyword>
<dbReference type="Proteomes" id="UP000027265">
    <property type="component" value="Unassembled WGS sequence"/>
</dbReference>
<reference evidence="2" key="1">
    <citation type="journal article" date="2014" name="Proc. Natl. Acad. Sci. U.S.A.">
        <title>Extensive sampling of basidiomycete genomes demonstrates inadequacy of the white-rot/brown-rot paradigm for wood decay fungi.</title>
        <authorList>
            <person name="Riley R."/>
            <person name="Salamov A.A."/>
            <person name="Brown D.W."/>
            <person name="Nagy L.G."/>
            <person name="Floudas D."/>
            <person name="Held B.W."/>
            <person name="Levasseur A."/>
            <person name="Lombard V."/>
            <person name="Morin E."/>
            <person name="Otillar R."/>
            <person name="Lindquist E.A."/>
            <person name="Sun H."/>
            <person name="LaButti K.M."/>
            <person name="Schmutz J."/>
            <person name="Jabbour D."/>
            <person name="Luo H."/>
            <person name="Baker S.E."/>
            <person name="Pisabarro A.G."/>
            <person name="Walton J.D."/>
            <person name="Blanchette R.A."/>
            <person name="Henrissat B."/>
            <person name="Martin F."/>
            <person name="Cullen D."/>
            <person name="Hibbett D.S."/>
            <person name="Grigoriev I.V."/>
        </authorList>
    </citation>
    <scope>NUCLEOTIDE SEQUENCE [LARGE SCALE GENOMIC DNA]</scope>
    <source>
        <strain evidence="2">MUCL 33604</strain>
    </source>
</reference>
<evidence type="ECO:0000313" key="2">
    <source>
        <dbReference type="Proteomes" id="UP000027265"/>
    </source>
</evidence>
<name>A0A067Q0W3_9AGAM</name>
<dbReference type="HOGENOM" id="CLU_1796750_0_0_1"/>
<protein>
    <submittedName>
        <fullName evidence="1">Uncharacterized protein</fullName>
    </submittedName>
</protein>